<reference evidence="1" key="1">
    <citation type="submission" date="2023-08" db="EMBL/GenBank/DDBJ databases">
        <authorList>
            <person name="Chen Y."/>
            <person name="Shah S."/>
            <person name="Dougan E. K."/>
            <person name="Thang M."/>
            <person name="Chan C."/>
        </authorList>
    </citation>
    <scope>NUCLEOTIDE SEQUENCE</scope>
</reference>
<organism evidence="1 2">
    <name type="scientific">Effrenium voratum</name>
    <dbReference type="NCBI Taxonomy" id="2562239"/>
    <lineage>
        <taxon>Eukaryota</taxon>
        <taxon>Sar</taxon>
        <taxon>Alveolata</taxon>
        <taxon>Dinophyceae</taxon>
        <taxon>Suessiales</taxon>
        <taxon>Symbiodiniaceae</taxon>
        <taxon>Effrenium</taxon>
    </lineage>
</organism>
<accession>A0AA36N0G4</accession>
<dbReference type="Proteomes" id="UP001178507">
    <property type="component" value="Unassembled WGS sequence"/>
</dbReference>
<proteinExistence type="predicted"/>
<dbReference type="AlphaFoldDB" id="A0AA36N0G4"/>
<protein>
    <submittedName>
        <fullName evidence="1">Uncharacterized protein</fullName>
    </submittedName>
</protein>
<sequence length="204" mass="22797">MAIRSAGEDIAFKQPVTPFTLSYYAAHDGGRRTTYEREISNCEAVGDQGKSRAYLKMDRLPREFLSQEAIATGSAKVRREQPDAPAHMDPKVKRLMREIAVSEGMRQEVVMDPKFVADIKRKHKVDHVTSIFTDPRLPADDCSTYNLRHQFEGHLVASPKGADLEACRLLMHAGSVQHTMHSLVTTNAAGRFTKVPCQFGQNAQ</sequence>
<comment type="caution">
    <text evidence="1">The sequence shown here is derived from an EMBL/GenBank/DDBJ whole genome shotgun (WGS) entry which is preliminary data.</text>
</comment>
<keyword evidence="2" id="KW-1185">Reference proteome</keyword>
<evidence type="ECO:0000313" key="2">
    <source>
        <dbReference type="Proteomes" id="UP001178507"/>
    </source>
</evidence>
<evidence type="ECO:0000313" key="1">
    <source>
        <dbReference type="EMBL" id="CAJ1393680.1"/>
    </source>
</evidence>
<name>A0AA36N0G4_9DINO</name>
<gene>
    <name evidence="1" type="ORF">EVOR1521_LOCUS18498</name>
</gene>
<dbReference type="EMBL" id="CAUJNA010002624">
    <property type="protein sequence ID" value="CAJ1393680.1"/>
    <property type="molecule type" value="Genomic_DNA"/>
</dbReference>